<comment type="similarity">
    <text evidence="2">Belongs to the polycystin family.</text>
</comment>
<feature type="transmembrane region" description="Helical" evidence="6">
    <location>
        <begin position="24"/>
        <end position="44"/>
    </location>
</feature>
<feature type="transmembrane region" description="Helical" evidence="6">
    <location>
        <begin position="51"/>
        <end position="68"/>
    </location>
</feature>
<gene>
    <name evidence="9" type="ORF">OKA104_LOCUS48661</name>
</gene>
<comment type="subcellular location">
    <subcellularLocation>
        <location evidence="1">Membrane</location>
        <topology evidence="1">Multi-pass membrane protein</topology>
    </subcellularLocation>
</comment>
<dbReference type="Proteomes" id="UP000663881">
    <property type="component" value="Unassembled WGS sequence"/>
</dbReference>
<dbReference type="GO" id="GO:0050982">
    <property type="term" value="P:detection of mechanical stimulus"/>
    <property type="evidence" value="ECO:0007669"/>
    <property type="project" value="TreeGrafter"/>
</dbReference>
<sequence>LDWIDEKTRAVFIQLTLYNPSVELFTAVTLLAEFLPTGGIYTIARFEPINFYSIIGCSLGSTGVYFWRFQEANRISELFEETNGYIYINLQLAVYVNDILTFLLGYCCFFSMIKFVQLFRFNQQISLFSETLKSCAKELMLF</sequence>
<feature type="domain" description="Polycystin" evidence="8">
    <location>
        <begin position="2"/>
        <end position="51"/>
    </location>
</feature>
<evidence type="ECO:0000256" key="1">
    <source>
        <dbReference type="ARBA" id="ARBA00004141"/>
    </source>
</evidence>
<dbReference type="EMBL" id="CAJOAY010021414">
    <property type="protein sequence ID" value="CAF4348277.1"/>
    <property type="molecule type" value="Genomic_DNA"/>
</dbReference>
<dbReference type="InterPro" id="IPR046791">
    <property type="entry name" value="Polycystin_dom"/>
</dbReference>
<evidence type="ECO:0000313" key="10">
    <source>
        <dbReference type="Proteomes" id="UP000663881"/>
    </source>
</evidence>
<dbReference type="PANTHER" id="PTHR10877:SF150">
    <property type="entry name" value="REJ DOMAIN-CONTAINING PROTEIN"/>
    <property type="match status" value="1"/>
</dbReference>
<dbReference type="GO" id="GO:0016020">
    <property type="term" value="C:membrane"/>
    <property type="evidence" value="ECO:0007669"/>
    <property type="project" value="UniProtKB-SubCell"/>
</dbReference>
<feature type="transmembrane region" description="Helical" evidence="6">
    <location>
        <begin position="88"/>
        <end position="113"/>
    </location>
</feature>
<evidence type="ECO:0000313" key="9">
    <source>
        <dbReference type="EMBL" id="CAF4348277.1"/>
    </source>
</evidence>
<accession>A0A820KU60</accession>
<dbReference type="Pfam" id="PF08016">
    <property type="entry name" value="PKD_channel"/>
    <property type="match status" value="1"/>
</dbReference>
<dbReference type="Pfam" id="PF20519">
    <property type="entry name" value="Polycystin_dom"/>
    <property type="match status" value="1"/>
</dbReference>
<evidence type="ECO:0000256" key="5">
    <source>
        <dbReference type="ARBA" id="ARBA00023136"/>
    </source>
</evidence>
<comment type="caution">
    <text evidence="9">The sequence shown here is derived from an EMBL/GenBank/DDBJ whole genome shotgun (WGS) entry which is preliminary data.</text>
</comment>
<keyword evidence="5 6" id="KW-0472">Membrane</keyword>
<dbReference type="PANTHER" id="PTHR10877">
    <property type="entry name" value="POLYCYSTIN FAMILY MEMBER"/>
    <property type="match status" value="1"/>
</dbReference>
<reference evidence="9" key="1">
    <citation type="submission" date="2021-02" db="EMBL/GenBank/DDBJ databases">
        <authorList>
            <person name="Nowell W R."/>
        </authorList>
    </citation>
    <scope>NUCLEOTIDE SEQUENCE</scope>
</reference>
<dbReference type="AlphaFoldDB" id="A0A820KU60"/>
<dbReference type="InterPro" id="IPR051223">
    <property type="entry name" value="Polycystin"/>
</dbReference>
<feature type="domain" description="Polycystin cation channel PKD1/PKD2" evidence="7">
    <location>
        <begin position="53"/>
        <end position="141"/>
    </location>
</feature>
<protein>
    <submittedName>
        <fullName evidence="9">Uncharacterized protein</fullName>
    </submittedName>
</protein>
<dbReference type="InterPro" id="IPR013122">
    <property type="entry name" value="PKD1_2_channel"/>
</dbReference>
<name>A0A820KU60_9BILA</name>
<evidence type="ECO:0000256" key="6">
    <source>
        <dbReference type="SAM" id="Phobius"/>
    </source>
</evidence>
<feature type="non-terminal residue" evidence="9">
    <location>
        <position position="1"/>
    </location>
</feature>
<organism evidence="9 10">
    <name type="scientific">Adineta steineri</name>
    <dbReference type="NCBI Taxonomy" id="433720"/>
    <lineage>
        <taxon>Eukaryota</taxon>
        <taxon>Metazoa</taxon>
        <taxon>Spiralia</taxon>
        <taxon>Gnathifera</taxon>
        <taxon>Rotifera</taxon>
        <taxon>Eurotatoria</taxon>
        <taxon>Bdelloidea</taxon>
        <taxon>Adinetida</taxon>
        <taxon>Adinetidae</taxon>
        <taxon>Adineta</taxon>
    </lineage>
</organism>
<evidence type="ECO:0000256" key="2">
    <source>
        <dbReference type="ARBA" id="ARBA00007200"/>
    </source>
</evidence>
<evidence type="ECO:0000256" key="4">
    <source>
        <dbReference type="ARBA" id="ARBA00022989"/>
    </source>
</evidence>
<evidence type="ECO:0000259" key="7">
    <source>
        <dbReference type="Pfam" id="PF08016"/>
    </source>
</evidence>
<evidence type="ECO:0000256" key="3">
    <source>
        <dbReference type="ARBA" id="ARBA00022692"/>
    </source>
</evidence>
<keyword evidence="4 6" id="KW-1133">Transmembrane helix</keyword>
<dbReference type="GO" id="GO:0005262">
    <property type="term" value="F:calcium channel activity"/>
    <property type="evidence" value="ECO:0007669"/>
    <property type="project" value="TreeGrafter"/>
</dbReference>
<proteinExistence type="inferred from homology"/>
<evidence type="ECO:0000259" key="8">
    <source>
        <dbReference type="Pfam" id="PF20519"/>
    </source>
</evidence>
<keyword evidence="3 6" id="KW-0812">Transmembrane</keyword>